<dbReference type="InterPro" id="IPR025662">
    <property type="entry name" value="Sigma_54_int_dom_ATP-bd_1"/>
</dbReference>
<dbReference type="OrthoDB" id="9804062at2"/>
<dbReference type="SUPFAM" id="SSF57716">
    <property type="entry name" value="Glucocorticoid receptor-like (DNA-binding domain)"/>
    <property type="match status" value="1"/>
</dbReference>
<dbReference type="Proteomes" id="UP000198785">
    <property type="component" value="Unassembled WGS sequence"/>
</dbReference>
<comment type="similarity">
    <text evidence="6 7">Belongs to the ClpX chaperone family.</text>
</comment>
<dbReference type="Gene3D" id="6.20.220.10">
    <property type="entry name" value="ClpX chaperone, C4-type zinc finger domain"/>
    <property type="match status" value="1"/>
</dbReference>
<dbReference type="GO" id="GO:0009376">
    <property type="term" value="C:HslUV protease complex"/>
    <property type="evidence" value="ECO:0007669"/>
    <property type="project" value="TreeGrafter"/>
</dbReference>
<dbReference type="Pfam" id="PF06689">
    <property type="entry name" value="zf-C4_ClpX"/>
    <property type="match status" value="1"/>
</dbReference>
<dbReference type="NCBIfam" id="NF003745">
    <property type="entry name" value="PRK05342.1"/>
    <property type="match status" value="1"/>
</dbReference>
<dbReference type="GO" id="GO:0051603">
    <property type="term" value="P:proteolysis involved in protein catabolic process"/>
    <property type="evidence" value="ECO:0007669"/>
    <property type="project" value="TreeGrafter"/>
</dbReference>
<keyword evidence="10" id="KW-1185">Reference proteome</keyword>
<feature type="binding site" evidence="6 7">
    <location>
        <position position="33"/>
    </location>
    <ligand>
        <name>Zn(2+)</name>
        <dbReference type="ChEBI" id="CHEBI:29105"/>
    </ligand>
</feature>
<dbReference type="InterPro" id="IPR059188">
    <property type="entry name" value="Znf_CLPX-like"/>
</dbReference>
<evidence type="ECO:0000256" key="3">
    <source>
        <dbReference type="ARBA" id="ARBA00022833"/>
    </source>
</evidence>
<feature type="binding site" evidence="6 7">
    <location>
        <position position="11"/>
    </location>
    <ligand>
        <name>Zn(2+)</name>
        <dbReference type="ChEBI" id="CHEBI:29105"/>
    </ligand>
</feature>
<dbReference type="Gene3D" id="1.10.8.60">
    <property type="match status" value="1"/>
</dbReference>
<protein>
    <recommendedName>
        <fullName evidence="6">ATP-dependent Clp protease ATP-binding subunit ClpX</fullName>
    </recommendedName>
</protein>
<dbReference type="PANTHER" id="PTHR48102">
    <property type="entry name" value="ATP-DEPENDENT CLP PROTEASE ATP-BINDING SUBUNIT CLPX-LIKE, MITOCHONDRIAL-RELATED"/>
    <property type="match status" value="1"/>
</dbReference>
<dbReference type="FunFam" id="3.40.50.300:FF:000005">
    <property type="entry name" value="ATP-dependent Clp protease ATP-binding subunit ClpX"/>
    <property type="match status" value="1"/>
</dbReference>
<comment type="caution">
    <text evidence="6">Lacks conserved residue(s) required for the propagation of feature annotation.</text>
</comment>
<feature type="binding site" evidence="6 7">
    <location>
        <position position="14"/>
    </location>
    <ligand>
        <name>Zn(2+)</name>
        <dbReference type="ChEBI" id="CHEBI:29105"/>
    </ligand>
</feature>
<evidence type="ECO:0000256" key="1">
    <source>
        <dbReference type="ARBA" id="ARBA00022723"/>
    </source>
</evidence>
<evidence type="ECO:0000256" key="7">
    <source>
        <dbReference type="PROSITE-ProRule" id="PRU01250"/>
    </source>
</evidence>
<dbReference type="EMBL" id="FOZZ01000018">
    <property type="protein sequence ID" value="SFT17724.1"/>
    <property type="molecule type" value="Genomic_DNA"/>
</dbReference>
<dbReference type="CDD" id="cd19497">
    <property type="entry name" value="RecA-like_ClpX"/>
    <property type="match status" value="1"/>
</dbReference>
<dbReference type="SMART" id="SM01086">
    <property type="entry name" value="ClpB_D2-small"/>
    <property type="match status" value="1"/>
</dbReference>
<dbReference type="STRING" id="683125.SAMN05660206_11810"/>
<keyword evidence="2 6" id="KW-0547">Nucleotide-binding</keyword>
<dbReference type="GO" id="GO:0140662">
    <property type="term" value="F:ATP-dependent protein folding chaperone"/>
    <property type="evidence" value="ECO:0007669"/>
    <property type="project" value="InterPro"/>
</dbReference>
<dbReference type="PANTHER" id="PTHR48102:SF7">
    <property type="entry name" value="ATP-DEPENDENT CLP PROTEASE ATP-BINDING SUBUNIT CLPX-LIKE, MITOCHONDRIAL"/>
    <property type="match status" value="1"/>
</dbReference>
<dbReference type="InterPro" id="IPR050052">
    <property type="entry name" value="ATP-dep_Clp_protease_ClpX"/>
</dbReference>
<dbReference type="GO" id="GO:0046983">
    <property type="term" value="F:protein dimerization activity"/>
    <property type="evidence" value="ECO:0007669"/>
    <property type="project" value="UniProtKB-UniRule"/>
</dbReference>
<dbReference type="GO" id="GO:0008233">
    <property type="term" value="F:peptidase activity"/>
    <property type="evidence" value="ECO:0007669"/>
    <property type="project" value="UniProtKB-KW"/>
</dbReference>
<dbReference type="InterPro" id="IPR019489">
    <property type="entry name" value="Clp_ATPase_C"/>
</dbReference>
<evidence type="ECO:0000313" key="10">
    <source>
        <dbReference type="Proteomes" id="UP000198785"/>
    </source>
</evidence>
<dbReference type="GO" id="GO:0005524">
    <property type="term" value="F:ATP binding"/>
    <property type="evidence" value="ECO:0007669"/>
    <property type="project" value="UniProtKB-UniRule"/>
</dbReference>
<proteinExistence type="inferred from homology"/>
<dbReference type="NCBIfam" id="TIGR00382">
    <property type="entry name" value="clpX"/>
    <property type="match status" value="1"/>
</dbReference>
<comment type="function">
    <text evidence="6">ATP-dependent specificity component of the Clp protease. It directs the protease to specific substrates. Can perform chaperone functions in the absence of ClpP.</text>
</comment>
<dbReference type="InterPro" id="IPR027417">
    <property type="entry name" value="P-loop_NTPase"/>
</dbReference>
<dbReference type="GO" id="GO:0051082">
    <property type="term" value="F:unfolded protein binding"/>
    <property type="evidence" value="ECO:0007669"/>
    <property type="project" value="UniProtKB-UniRule"/>
</dbReference>
<evidence type="ECO:0000256" key="6">
    <source>
        <dbReference type="HAMAP-Rule" id="MF_00175"/>
    </source>
</evidence>
<dbReference type="Pfam" id="PF07724">
    <property type="entry name" value="AAA_2"/>
    <property type="match status" value="1"/>
</dbReference>
<dbReference type="PROSITE" id="PS00675">
    <property type="entry name" value="SIGMA54_INTERACT_1"/>
    <property type="match status" value="1"/>
</dbReference>
<gene>
    <name evidence="6" type="primary">clpX</name>
    <name evidence="9" type="ORF">SAMN05660206_11810</name>
</gene>
<dbReference type="InterPro" id="IPR010603">
    <property type="entry name" value="Znf_CppX_C4"/>
</dbReference>
<dbReference type="InterPro" id="IPR004487">
    <property type="entry name" value="Clp_protease_ATP-bd_su_ClpX"/>
</dbReference>
<dbReference type="InterPro" id="IPR038366">
    <property type="entry name" value="Znf_CppX_C4_sf"/>
</dbReference>
<dbReference type="HAMAP" id="MF_00175">
    <property type="entry name" value="ClpX"/>
    <property type="match status" value="1"/>
</dbReference>
<reference evidence="9 10" key="1">
    <citation type="submission" date="2016-10" db="EMBL/GenBank/DDBJ databases">
        <authorList>
            <person name="de Groot N.N."/>
        </authorList>
    </citation>
    <scope>NUCLEOTIDE SEQUENCE [LARGE SCALE GENOMIC DNA]</scope>
    <source>
        <strain evidence="9 10">DSM 22789</strain>
    </source>
</reference>
<name>A0A1I6VWD4_9SPHI</name>
<evidence type="ECO:0000259" key="8">
    <source>
        <dbReference type="PROSITE" id="PS51902"/>
    </source>
</evidence>
<dbReference type="PROSITE" id="PS51902">
    <property type="entry name" value="CLPX_ZB"/>
    <property type="match status" value="1"/>
</dbReference>
<dbReference type="SUPFAM" id="SSF52540">
    <property type="entry name" value="P-loop containing nucleoside triphosphate hydrolases"/>
    <property type="match status" value="1"/>
</dbReference>
<keyword evidence="9" id="KW-0378">Hydrolase</keyword>
<dbReference type="InterPro" id="IPR003593">
    <property type="entry name" value="AAA+_ATPase"/>
</dbReference>
<dbReference type="AlphaFoldDB" id="A0A1I6VWD4"/>
<evidence type="ECO:0000313" key="9">
    <source>
        <dbReference type="EMBL" id="SFT17724.1"/>
    </source>
</evidence>
<evidence type="ECO:0000256" key="5">
    <source>
        <dbReference type="ARBA" id="ARBA00023186"/>
    </source>
</evidence>
<feature type="domain" description="ClpX-type ZB" evidence="8">
    <location>
        <begin position="1"/>
        <end position="52"/>
    </location>
</feature>
<keyword evidence="5 6" id="KW-0143">Chaperone</keyword>
<dbReference type="Pfam" id="PF10431">
    <property type="entry name" value="ClpB_D2-small"/>
    <property type="match status" value="1"/>
</dbReference>
<sequence>MSKTNNRDVRCSFCGIGKSDAQMLIAGDGAHICDRCVTQAGEILAEELKQRKSKSLQTALKLIRPMEIKQHLDQYVIGQDEAKKVISVAVYNHYKRLNQKVEKDEIELEKSNLIIVGETGTGKTLLAKTVAKILNVPFSIVDATVLTEAGYVGEDVESILTRLLQAADYDVAAAERGIIYIDEIDKIARKSDNPSITRDVSGEGVQQALLKILEGTNVNVPPQGGRKHPDQKMIVVNTNNILFICGGAFDGIQKRIANRLRTQTVGYKMKEEDEGVDMNNLYKYITPQDLKNFGLIPELIGRLPVLSYLNPLDKETLLNILTEPKNALIKQYIKLFEYEDIELKFDEEVYQFIVDKAWEFKLGARGLRSICEAIMLDAMFETPTVKDQTGQKELRITLEYAKQKFAKSDLKKMKVA</sequence>
<dbReference type="GO" id="GO:0016887">
    <property type="term" value="F:ATP hydrolysis activity"/>
    <property type="evidence" value="ECO:0007669"/>
    <property type="project" value="InterPro"/>
</dbReference>
<dbReference type="Gene3D" id="3.40.50.300">
    <property type="entry name" value="P-loop containing nucleotide triphosphate hydrolases"/>
    <property type="match status" value="1"/>
</dbReference>
<dbReference type="GO" id="GO:0008270">
    <property type="term" value="F:zinc ion binding"/>
    <property type="evidence" value="ECO:0007669"/>
    <property type="project" value="UniProtKB-UniRule"/>
</dbReference>
<keyword evidence="9" id="KW-0645">Protease</keyword>
<comment type="subunit">
    <text evidence="6">Component of the ClpX-ClpP complex. Forms a hexameric ring that, in the presence of ATP, binds to fourteen ClpP subunits assembled into a disk-like structure with a central cavity, resembling the structure of eukaryotic proteasomes.</text>
</comment>
<dbReference type="InterPro" id="IPR046425">
    <property type="entry name" value="ClpX_bact"/>
</dbReference>
<dbReference type="FunFam" id="1.10.8.60:FF:000002">
    <property type="entry name" value="ATP-dependent Clp protease ATP-binding subunit ClpX"/>
    <property type="match status" value="1"/>
</dbReference>
<accession>A0A1I6VWD4</accession>
<keyword evidence="3 6" id="KW-0862">Zinc</keyword>
<keyword evidence="4 6" id="KW-0067">ATP-binding</keyword>
<feature type="binding site" evidence="6 7">
    <location>
        <position position="36"/>
    </location>
    <ligand>
        <name>Zn(2+)</name>
        <dbReference type="ChEBI" id="CHEBI:29105"/>
    </ligand>
</feature>
<evidence type="ECO:0000256" key="2">
    <source>
        <dbReference type="ARBA" id="ARBA00022741"/>
    </source>
</evidence>
<dbReference type="SMART" id="SM00382">
    <property type="entry name" value="AAA"/>
    <property type="match status" value="1"/>
</dbReference>
<dbReference type="SMART" id="SM00994">
    <property type="entry name" value="zf-C4_ClpX"/>
    <property type="match status" value="1"/>
</dbReference>
<keyword evidence="1 6" id="KW-0479">Metal-binding</keyword>
<dbReference type="RefSeq" id="WP_093367651.1">
    <property type="nucleotide sequence ID" value="NZ_FOZZ01000018.1"/>
</dbReference>
<dbReference type="GO" id="GO:0051301">
    <property type="term" value="P:cell division"/>
    <property type="evidence" value="ECO:0007669"/>
    <property type="project" value="TreeGrafter"/>
</dbReference>
<organism evidence="9 10">
    <name type="scientific">Sphingobacterium wenxiniae</name>
    <dbReference type="NCBI Taxonomy" id="683125"/>
    <lineage>
        <taxon>Bacteria</taxon>
        <taxon>Pseudomonadati</taxon>
        <taxon>Bacteroidota</taxon>
        <taxon>Sphingobacteriia</taxon>
        <taxon>Sphingobacteriales</taxon>
        <taxon>Sphingobacteriaceae</taxon>
        <taxon>Sphingobacterium</taxon>
    </lineage>
</organism>
<dbReference type="InterPro" id="IPR003959">
    <property type="entry name" value="ATPase_AAA_core"/>
</dbReference>
<evidence type="ECO:0000256" key="4">
    <source>
        <dbReference type="ARBA" id="ARBA00022840"/>
    </source>
</evidence>